<dbReference type="KEGG" id="pseb:EOK75_11625"/>
<accession>A0A4P8EHR5</accession>
<gene>
    <name evidence="2" type="ORF">EOK75_11625</name>
</gene>
<organism evidence="2 3">
    <name type="scientific">Pseudorhodobacter turbinis</name>
    <dbReference type="NCBI Taxonomy" id="2500533"/>
    <lineage>
        <taxon>Bacteria</taxon>
        <taxon>Pseudomonadati</taxon>
        <taxon>Pseudomonadota</taxon>
        <taxon>Alphaproteobacteria</taxon>
        <taxon>Rhodobacterales</taxon>
        <taxon>Paracoccaceae</taxon>
        <taxon>Pseudorhodobacter</taxon>
    </lineage>
</organism>
<evidence type="ECO:0000313" key="2">
    <source>
        <dbReference type="EMBL" id="QCO56322.1"/>
    </source>
</evidence>
<keyword evidence="3" id="KW-1185">Reference proteome</keyword>
<dbReference type="AlphaFoldDB" id="A0A4P8EHR5"/>
<evidence type="ECO:0000313" key="3">
    <source>
        <dbReference type="Proteomes" id="UP000298631"/>
    </source>
</evidence>
<dbReference type="RefSeq" id="WP_137194105.1">
    <property type="nucleotide sequence ID" value="NZ_CP039964.1"/>
</dbReference>
<protein>
    <submittedName>
        <fullName evidence="2">Uncharacterized protein</fullName>
    </submittedName>
</protein>
<feature type="compositionally biased region" description="Pro residues" evidence="1">
    <location>
        <begin position="122"/>
        <end position="141"/>
    </location>
</feature>
<evidence type="ECO:0000256" key="1">
    <source>
        <dbReference type="SAM" id="MobiDB-lite"/>
    </source>
</evidence>
<reference evidence="2 3" key="1">
    <citation type="submission" date="2019-05" db="EMBL/GenBank/DDBJ databases">
        <title>Pseudorhodobacter turbinis sp. nov., isolated from the gut of the Korean turban shell.</title>
        <authorList>
            <person name="Jeong Y.-S."/>
            <person name="Kang W.-R."/>
            <person name="Bae J.-W."/>
        </authorList>
    </citation>
    <scope>NUCLEOTIDE SEQUENCE [LARGE SCALE GENOMIC DNA]</scope>
    <source>
        <strain evidence="2 3">S12M18</strain>
    </source>
</reference>
<sequence>MQDLLEPIIHKTKVFDLQMPLKHSGLSIGDAAELRLDKDGVITVWCRVSKRSFLIRRKVMAHLGNLRATADQILSPALQRGDHLRVRVVGLTPEHLATDGKAEMYISVWGTARNFQQIKPAPAKPAPVTPAPVTPAPVTPD</sequence>
<feature type="region of interest" description="Disordered" evidence="1">
    <location>
        <begin position="121"/>
        <end position="141"/>
    </location>
</feature>
<dbReference type="OrthoDB" id="7689785at2"/>
<proteinExistence type="predicted"/>
<dbReference type="EMBL" id="CP039964">
    <property type="protein sequence ID" value="QCO56322.1"/>
    <property type="molecule type" value="Genomic_DNA"/>
</dbReference>
<name>A0A4P8EHR5_9RHOB</name>
<dbReference type="Proteomes" id="UP000298631">
    <property type="component" value="Chromosome"/>
</dbReference>